<keyword evidence="1" id="KW-0472">Membrane</keyword>
<evidence type="ECO:0000313" key="3">
    <source>
        <dbReference type="Proteomes" id="UP000626092"/>
    </source>
</evidence>
<dbReference type="AlphaFoldDB" id="A0A834LSF2"/>
<sequence>MPVKLSFFDMAFYVNMCLPFQLSYISIFCGFSKRCLSTTFRNLGHEFRFLKILSNGDLVELVLSFSPTASTKLPRMPISEMLSREVIFVLVLCVGGDVDDEFALQWAKIDRLPTFESGAFIDSGRVGVELSTVEVRYKNLRVEAKCEVVCGKPLPPLWNSLKSFVSI</sequence>
<keyword evidence="3" id="KW-1185">Reference proteome</keyword>
<proteinExistence type="predicted"/>
<feature type="transmembrane region" description="Helical" evidence="1">
    <location>
        <begin position="12"/>
        <end position="31"/>
    </location>
</feature>
<dbReference type="Proteomes" id="UP000626092">
    <property type="component" value="Unassembled WGS sequence"/>
</dbReference>
<dbReference type="OrthoDB" id="66620at2759"/>
<accession>A0A834LSF2</accession>
<reference evidence="2" key="1">
    <citation type="submission" date="2019-11" db="EMBL/GenBank/DDBJ databases">
        <authorList>
            <person name="Liu Y."/>
            <person name="Hou J."/>
            <person name="Li T.-Q."/>
            <person name="Guan C.-H."/>
            <person name="Wu X."/>
            <person name="Wu H.-Z."/>
            <person name="Ling F."/>
            <person name="Zhang R."/>
            <person name="Shi X.-G."/>
            <person name="Ren J.-P."/>
            <person name="Chen E.-F."/>
            <person name="Sun J.-M."/>
        </authorList>
    </citation>
    <scope>NUCLEOTIDE SEQUENCE</scope>
    <source>
        <strain evidence="2">Adult_tree_wgs_1</strain>
        <tissue evidence="2">Leaves</tissue>
    </source>
</reference>
<evidence type="ECO:0000313" key="2">
    <source>
        <dbReference type="EMBL" id="KAF7150505.1"/>
    </source>
</evidence>
<gene>
    <name evidence="2" type="ORF">RHSIM_Rhsim02G0128400</name>
</gene>
<keyword evidence="1" id="KW-1133">Transmembrane helix</keyword>
<organism evidence="2 3">
    <name type="scientific">Rhododendron simsii</name>
    <name type="common">Sims's rhododendron</name>
    <dbReference type="NCBI Taxonomy" id="118357"/>
    <lineage>
        <taxon>Eukaryota</taxon>
        <taxon>Viridiplantae</taxon>
        <taxon>Streptophyta</taxon>
        <taxon>Embryophyta</taxon>
        <taxon>Tracheophyta</taxon>
        <taxon>Spermatophyta</taxon>
        <taxon>Magnoliopsida</taxon>
        <taxon>eudicotyledons</taxon>
        <taxon>Gunneridae</taxon>
        <taxon>Pentapetalae</taxon>
        <taxon>asterids</taxon>
        <taxon>Ericales</taxon>
        <taxon>Ericaceae</taxon>
        <taxon>Ericoideae</taxon>
        <taxon>Rhodoreae</taxon>
        <taxon>Rhododendron</taxon>
    </lineage>
</organism>
<protein>
    <submittedName>
        <fullName evidence="2">Uncharacterized protein</fullName>
    </submittedName>
</protein>
<evidence type="ECO:0000256" key="1">
    <source>
        <dbReference type="SAM" id="Phobius"/>
    </source>
</evidence>
<name>A0A834LSF2_RHOSS</name>
<dbReference type="EMBL" id="WJXA01000002">
    <property type="protein sequence ID" value="KAF7150505.1"/>
    <property type="molecule type" value="Genomic_DNA"/>
</dbReference>
<comment type="caution">
    <text evidence="2">The sequence shown here is derived from an EMBL/GenBank/DDBJ whole genome shotgun (WGS) entry which is preliminary data.</text>
</comment>
<keyword evidence="1" id="KW-0812">Transmembrane</keyword>